<comment type="caution">
    <text evidence="1">The sequence shown here is derived from an EMBL/GenBank/DDBJ whole genome shotgun (WGS) entry which is preliminary data.</text>
</comment>
<accession>A0A645DX65</accession>
<gene>
    <name evidence="1" type="ORF">SDC9_141078</name>
</gene>
<sequence length="111" mass="12351">MGHDGQLIAECSAGHKQGGFHAGDFGGQGLQTVDRGVIAIDIIAQFGFEHGIVHRFGGLCYCVAAKIEEIHFFFHIRCLQYLNQRVLTSIILYSQADQEKKLEERNCRANS</sequence>
<name>A0A645DX65_9ZZZZ</name>
<dbReference type="EMBL" id="VSSQ01040638">
    <property type="protein sequence ID" value="MPM93936.1"/>
    <property type="molecule type" value="Genomic_DNA"/>
</dbReference>
<organism evidence="1">
    <name type="scientific">bioreactor metagenome</name>
    <dbReference type="NCBI Taxonomy" id="1076179"/>
    <lineage>
        <taxon>unclassified sequences</taxon>
        <taxon>metagenomes</taxon>
        <taxon>ecological metagenomes</taxon>
    </lineage>
</organism>
<reference evidence="1" key="1">
    <citation type="submission" date="2019-08" db="EMBL/GenBank/DDBJ databases">
        <authorList>
            <person name="Kucharzyk K."/>
            <person name="Murdoch R.W."/>
            <person name="Higgins S."/>
            <person name="Loffler F."/>
        </authorList>
    </citation>
    <scope>NUCLEOTIDE SEQUENCE</scope>
</reference>
<protein>
    <submittedName>
        <fullName evidence="1">Uncharacterized protein</fullName>
    </submittedName>
</protein>
<evidence type="ECO:0000313" key="1">
    <source>
        <dbReference type="EMBL" id="MPM93936.1"/>
    </source>
</evidence>
<dbReference type="AlphaFoldDB" id="A0A645DX65"/>
<proteinExistence type="predicted"/>